<feature type="region of interest" description="Disordered" evidence="1">
    <location>
        <begin position="1"/>
        <end position="21"/>
    </location>
</feature>
<dbReference type="EMBL" id="VWNA01000001">
    <property type="protein sequence ID" value="MQT14412.1"/>
    <property type="molecule type" value="Genomic_DNA"/>
</dbReference>
<accession>A0A6A7Y9T8</accession>
<dbReference type="AlphaFoldDB" id="A0A6A7Y9T8"/>
<dbReference type="GO" id="GO:0042262">
    <property type="term" value="P:DNA protection"/>
    <property type="evidence" value="ECO:0007669"/>
    <property type="project" value="InterPro"/>
</dbReference>
<proteinExistence type="predicted"/>
<dbReference type="Gene3D" id="1.20.5.170">
    <property type="match status" value="1"/>
</dbReference>
<dbReference type="InterPro" id="IPR009951">
    <property type="entry name" value="Host-nuc_inhib_Gam"/>
</dbReference>
<dbReference type="GO" id="GO:0003690">
    <property type="term" value="F:double-stranded DNA binding"/>
    <property type="evidence" value="ECO:0007669"/>
    <property type="project" value="InterPro"/>
</dbReference>
<sequence>MAKATRTRTAGANRPVPQTREEAATAVARIGELGRAVARIEADLNDELTRRKEAAETAASPLRDEVTALTEGLKIWAEANRSELTAGGKTKSADIGTGVISWRLRPPKVSVRAVDQVIELLRARGFRRFLRTKVEINKEALLAEPDVARTIAGISIGSKGEDFIVEPFEVELSAVGGAA</sequence>
<gene>
    <name evidence="2" type="ORF">F0357_17500</name>
</gene>
<comment type="caution">
    <text evidence="2">The sequence shown here is derived from an EMBL/GenBank/DDBJ whole genome shotgun (WGS) entry which is preliminary data.</text>
</comment>
<dbReference type="RefSeq" id="WP_153485090.1">
    <property type="nucleotide sequence ID" value="NZ_VWNA01000001.1"/>
</dbReference>
<evidence type="ECO:0000313" key="2">
    <source>
        <dbReference type="EMBL" id="MQT14412.1"/>
    </source>
</evidence>
<dbReference type="Pfam" id="PF07352">
    <property type="entry name" value="Phage_Mu_Gam"/>
    <property type="match status" value="1"/>
</dbReference>
<dbReference type="Proteomes" id="UP000332515">
    <property type="component" value="Unassembled WGS sequence"/>
</dbReference>
<dbReference type="SUPFAM" id="SSF161266">
    <property type="entry name" value="Gam-like"/>
    <property type="match status" value="1"/>
</dbReference>
<organism evidence="2 3">
    <name type="scientific">Segnochrobactrum spirostomi</name>
    <dbReference type="NCBI Taxonomy" id="2608987"/>
    <lineage>
        <taxon>Bacteria</taxon>
        <taxon>Pseudomonadati</taxon>
        <taxon>Pseudomonadota</taxon>
        <taxon>Alphaproteobacteria</taxon>
        <taxon>Hyphomicrobiales</taxon>
        <taxon>Segnochrobactraceae</taxon>
        <taxon>Segnochrobactrum</taxon>
    </lineage>
</organism>
<evidence type="ECO:0000313" key="3">
    <source>
        <dbReference type="Proteomes" id="UP000332515"/>
    </source>
</evidence>
<reference evidence="2 3" key="1">
    <citation type="submission" date="2019-09" db="EMBL/GenBank/DDBJ databases">
        <title>Segnochrobactrum spirostomi gen. nov., sp. nov., isolated from the ciliate Spirostomum cf. yagiui and description of a novel family, Segnochrobactraceae fam. nov. within the order Rhizobiales of the class Alphaproteobacteria.</title>
        <authorList>
            <person name="Akter S."/>
            <person name="Shazib S.U.A."/>
            <person name="Shin M.K."/>
        </authorList>
    </citation>
    <scope>NUCLEOTIDE SEQUENCE [LARGE SCALE GENOMIC DNA]</scope>
    <source>
        <strain evidence="2 3">Sp-1</strain>
    </source>
</reference>
<keyword evidence="3" id="KW-1185">Reference proteome</keyword>
<evidence type="ECO:0000256" key="1">
    <source>
        <dbReference type="SAM" id="MobiDB-lite"/>
    </source>
</evidence>
<name>A0A6A7Y9T8_9HYPH</name>
<protein>
    <submittedName>
        <fullName evidence="2">Host-nuclease inhibitor protein Gam</fullName>
    </submittedName>
</protein>